<dbReference type="AlphaFoldDB" id="A0A285VRQ4"/>
<accession>A0A285VRQ4</accession>
<dbReference type="InterPro" id="IPR011006">
    <property type="entry name" value="CheY-like_superfamily"/>
</dbReference>
<dbReference type="OrthoDB" id="9804951at2"/>
<feature type="domain" description="GGDEF" evidence="4">
    <location>
        <begin position="359"/>
        <end position="502"/>
    </location>
</feature>
<gene>
    <name evidence="5" type="ORF">SAMN05421509_107236</name>
</gene>
<dbReference type="InterPro" id="IPR029016">
    <property type="entry name" value="GAF-like_dom_sf"/>
</dbReference>
<dbReference type="PROSITE" id="PS50887">
    <property type="entry name" value="GGDEF"/>
    <property type="match status" value="1"/>
</dbReference>
<dbReference type="Pfam" id="PF00563">
    <property type="entry name" value="EAL"/>
    <property type="match status" value="1"/>
</dbReference>
<dbReference type="SUPFAM" id="SSF141868">
    <property type="entry name" value="EAL domain-like"/>
    <property type="match status" value="1"/>
</dbReference>
<dbReference type="SUPFAM" id="SSF55781">
    <property type="entry name" value="GAF domain-like"/>
    <property type="match status" value="1"/>
</dbReference>
<dbReference type="SUPFAM" id="SSF52172">
    <property type="entry name" value="CheY-like"/>
    <property type="match status" value="1"/>
</dbReference>
<evidence type="ECO:0000256" key="1">
    <source>
        <dbReference type="ARBA" id="ARBA00022679"/>
    </source>
</evidence>
<feature type="domain" description="EAL" evidence="3">
    <location>
        <begin position="511"/>
        <end position="766"/>
    </location>
</feature>
<dbReference type="EMBL" id="OBQJ01000007">
    <property type="protein sequence ID" value="SOC56764.1"/>
    <property type="molecule type" value="Genomic_DNA"/>
</dbReference>
<dbReference type="InterPro" id="IPR029787">
    <property type="entry name" value="Nucleotide_cyclase"/>
</dbReference>
<dbReference type="InterPro" id="IPR001633">
    <property type="entry name" value="EAL_dom"/>
</dbReference>
<name>A0A285VRQ4_9GAMM</name>
<dbReference type="Gene3D" id="3.30.70.270">
    <property type="match status" value="1"/>
</dbReference>
<dbReference type="NCBIfam" id="TIGR00254">
    <property type="entry name" value="GGDEF"/>
    <property type="match status" value="1"/>
</dbReference>
<dbReference type="PANTHER" id="PTHR44757:SF2">
    <property type="entry name" value="BIOFILM ARCHITECTURE MAINTENANCE PROTEIN MBAA"/>
    <property type="match status" value="1"/>
</dbReference>
<dbReference type="PROSITE" id="PS50883">
    <property type="entry name" value="EAL"/>
    <property type="match status" value="1"/>
</dbReference>
<dbReference type="SUPFAM" id="SSF55073">
    <property type="entry name" value="Nucleotide cyclase"/>
    <property type="match status" value="1"/>
</dbReference>
<dbReference type="CDD" id="cd01949">
    <property type="entry name" value="GGDEF"/>
    <property type="match status" value="1"/>
</dbReference>
<dbReference type="PANTHER" id="PTHR44757">
    <property type="entry name" value="DIGUANYLATE CYCLASE DGCP"/>
    <property type="match status" value="1"/>
</dbReference>
<evidence type="ECO:0000259" key="3">
    <source>
        <dbReference type="PROSITE" id="PS50883"/>
    </source>
</evidence>
<dbReference type="Proteomes" id="UP000219023">
    <property type="component" value="Unassembled WGS sequence"/>
</dbReference>
<reference evidence="5 6" key="1">
    <citation type="submission" date="2017-08" db="EMBL/GenBank/DDBJ databases">
        <authorList>
            <person name="de Groot N.N."/>
        </authorList>
    </citation>
    <scope>NUCLEOTIDE SEQUENCE [LARGE SCALE GENOMIC DNA]</scope>
    <source>
        <strain evidence="5 6">USBA 855</strain>
    </source>
</reference>
<sequence length="780" mass="86646">MMASTSSSHVSPSRIAVALANSSNGELLERLLGQTFHLNHRFFDSHANHTQEADLVVIDVACLRHYYKLIHELRQHASPMVLPVLLVTESRGTPHPHAVEELGTNVDDILRIPTTQAELQARIHNLLRLRTLAREQDDARQQLVGVVSALRTLSACDSIVVRSESESELITALCQTIVDEEGYNLAWIGFQGTEGDSALNICTWAGPAHKFVSDLKHGLDQKSECFDMISQSIRSNTPHIVNDIADSLPSSEFRERAMTHRLAAAIVLPLNTETAPPGCLTIYSNRTDHFDHNECQLLERLAANLVFGLNSLRTHTVREKQAAEIHYLAYTDELTELPNRRHLVHYLNSILSALETQENNCAILFIDLDGFKLINDGLGHEVGDEVLRQLGQRLQATVRDSDLVVRQGGDEFLVVMNGTTRDGTSRGPAAIVGAARRLASRIIAHLSEPLTAGGYTHHLNASVGISLVPEHGRTPTLLIENADKAMYEAKRRGGGQSYLFSKKLADSRQHRFSMETSLRQALKQEQFELYYQPVFELDSCRIVAAEALIRWPQDDGEVLAPGAFMPLVEELELINPLGDWVLETAARQLRDWHHQGLYLSMAVNLSINQLYPNGDAQHFADLVTPYIDPSWIHLEVTENALMEDPVETEALLKALHDQGFQLAIDDFGTGYSSLSRLQHLSIQTLKIDRSFVNELSQPGSKSGALVSIIQKMASSLNLHTIAEGIETDQQRQLLIKTSTGKAWGQGFWFSPPISAIEFKRLTTTNTSTGVLDPTHPQKSP</sequence>
<dbReference type="InterPro" id="IPR052155">
    <property type="entry name" value="Biofilm_reg_signaling"/>
</dbReference>
<dbReference type="Gene3D" id="3.30.450.40">
    <property type="match status" value="1"/>
</dbReference>
<evidence type="ECO:0000256" key="2">
    <source>
        <dbReference type="ARBA" id="ARBA00022777"/>
    </source>
</evidence>
<dbReference type="Gene3D" id="3.20.20.450">
    <property type="entry name" value="EAL domain"/>
    <property type="match status" value="1"/>
</dbReference>
<protein>
    <submittedName>
        <fullName evidence="5">Diguanylate cyclase (GGDEF) domain-containing protein</fullName>
    </submittedName>
</protein>
<keyword evidence="1" id="KW-0808">Transferase</keyword>
<evidence type="ECO:0000313" key="6">
    <source>
        <dbReference type="Proteomes" id="UP000219023"/>
    </source>
</evidence>
<evidence type="ECO:0000259" key="4">
    <source>
        <dbReference type="PROSITE" id="PS50887"/>
    </source>
</evidence>
<dbReference type="InterPro" id="IPR003018">
    <property type="entry name" value="GAF"/>
</dbReference>
<dbReference type="SMART" id="SM00052">
    <property type="entry name" value="EAL"/>
    <property type="match status" value="1"/>
</dbReference>
<dbReference type="Pfam" id="PF13185">
    <property type="entry name" value="GAF_2"/>
    <property type="match status" value="1"/>
</dbReference>
<evidence type="ECO:0000313" key="5">
    <source>
        <dbReference type="EMBL" id="SOC56764.1"/>
    </source>
</evidence>
<dbReference type="InterPro" id="IPR043128">
    <property type="entry name" value="Rev_trsase/Diguanyl_cyclase"/>
</dbReference>
<organism evidence="5 6">
    <name type="scientific">Chromohalobacter canadensis</name>
    <dbReference type="NCBI Taxonomy" id="141389"/>
    <lineage>
        <taxon>Bacteria</taxon>
        <taxon>Pseudomonadati</taxon>
        <taxon>Pseudomonadota</taxon>
        <taxon>Gammaproteobacteria</taxon>
        <taxon>Oceanospirillales</taxon>
        <taxon>Halomonadaceae</taxon>
        <taxon>Chromohalobacter</taxon>
    </lineage>
</organism>
<dbReference type="GO" id="GO:0016301">
    <property type="term" value="F:kinase activity"/>
    <property type="evidence" value="ECO:0007669"/>
    <property type="project" value="UniProtKB-KW"/>
</dbReference>
<dbReference type="Pfam" id="PF00990">
    <property type="entry name" value="GGDEF"/>
    <property type="match status" value="1"/>
</dbReference>
<proteinExistence type="predicted"/>
<dbReference type="SMART" id="SM00267">
    <property type="entry name" value="GGDEF"/>
    <property type="match status" value="1"/>
</dbReference>
<dbReference type="RefSeq" id="WP_097023546.1">
    <property type="nucleotide sequence ID" value="NZ_OBQJ01000007.1"/>
</dbReference>
<dbReference type="CDD" id="cd01948">
    <property type="entry name" value="EAL"/>
    <property type="match status" value="1"/>
</dbReference>
<keyword evidence="2" id="KW-0418">Kinase</keyword>
<dbReference type="InterPro" id="IPR035919">
    <property type="entry name" value="EAL_sf"/>
</dbReference>
<dbReference type="InterPro" id="IPR000160">
    <property type="entry name" value="GGDEF_dom"/>
</dbReference>